<evidence type="ECO:0000313" key="3">
    <source>
        <dbReference type="Proteomes" id="UP000238701"/>
    </source>
</evidence>
<evidence type="ECO:0000313" key="2">
    <source>
        <dbReference type="EMBL" id="SPF35115.1"/>
    </source>
</evidence>
<feature type="signal peptide" evidence="1">
    <location>
        <begin position="1"/>
        <end position="21"/>
    </location>
</feature>
<feature type="chain" id="PRO_5015632116" description="DUF1326 domain-containing protein" evidence="1">
    <location>
        <begin position="22"/>
        <end position="221"/>
    </location>
</feature>
<name>A0A2U3K618_9BACT</name>
<dbReference type="EMBL" id="OMOD01000046">
    <property type="protein sequence ID" value="SPF35115.1"/>
    <property type="molecule type" value="Genomic_DNA"/>
</dbReference>
<dbReference type="Proteomes" id="UP000238701">
    <property type="component" value="Unassembled WGS sequence"/>
</dbReference>
<organism evidence="2 3">
    <name type="scientific">Candidatus Sulfotelmatobacter kueseliae</name>
    <dbReference type="NCBI Taxonomy" id="2042962"/>
    <lineage>
        <taxon>Bacteria</taxon>
        <taxon>Pseudomonadati</taxon>
        <taxon>Acidobacteriota</taxon>
        <taxon>Terriglobia</taxon>
        <taxon>Terriglobales</taxon>
        <taxon>Candidatus Korobacteraceae</taxon>
        <taxon>Candidatus Sulfotelmatobacter</taxon>
    </lineage>
</organism>
<reference evidence="3" key="1">
    <citation type="submission" date="2018-02" db="EMBL/GenBank/DDBJ databases">
        <authorList>
            <person name="Hausmann B."/>
        </authorList>
    </citation>
    <scope>NUCLEOTIDE SEQUENCE [LARGE SCALE GENOMIC DNA]</scope>
    <source>
        <strain evidence="3">Peat soil MAG SbA1</strain>
    </source>
</reference>
<proteinExistence type="predicted"/>
<sequence length="221" mass="23588">MRFPKLMIVACVVGFFSLSMAAQEIRGDYLETRSADVYTGQCFANGEVNLVGNEAILAWHVQSGGWDGVPLQGLTVAAAVRANGTLGDPYESPYPAKAVLLVDDQASEQQRAALVHFALRMGGELLKNIAQVIPTQMELVVNAEHHGAAMLRAGKFATIQTRGIGGQDHLCGNEVTFYPPLTETAHSMPAVALTDSYSGPGLGVSWDLHGKRSAFVGTFAR</sequence>
<evidence type="ECO:0008006" key="4">
    <source>
        <dbReference type="Google" id="ProtNLM"/>
    </source>
</evidence>
<gene>
    <name evidence="2" type="ORF">SBA1_140005</name>
</gene>
<protein>
    <recommendedName>
        <fullName evidence="4">DUF1326 domain-containing protein</fullName>
    </recommendedName>
</protein>
<keyword evidence="1" id="KW-0732">Signal</keyword>
<accession>A0A2U3K618</accession>
<dbReference type="Pfam" id="PF07040">
    <property type="entry name" value="DUF1326"/>
    <property type="match status" value="1"/>
</dbReference>
<evidence type="ECO:0000256" key="1">
    <source>
        <dbReference type="SAM" id="SignalP"/>
    </source>
</evidence>
<dbReference type="AlphaFoldDB" id="A0A2U3K618"/>
<dbReference type="InterPro" id="IPR009758">
    <property type="entry name" value="DUF1326"/>
</dbReference>